<dbReference type="InterPro" id="IPR036709">
    <property type="entry name" value="Autotransporte_beta_dom_sf"/>
</dbReference>
<evidence type="ECO:0000313" key="2">
    <source>
        <dbReference type="Proteomes" id="UP000245466"/>
    </source>
</evidence>
<comment type="caution">
    <text evidence="1">The sequence shown here is derived from an EMBL/GenBank/DDBJ whole genome shotgun (WGS) entry which is preliminary data.</text>
</comment>
<dbReference type="EMBL" id="QEKI01000003">
    <property type="protein sequence ID" value="PVY42444.1"/>
    <property type="molecule type" value="Genomic_DNA"/>
</dbReference>
<evidence type="ECO:0000313" key="1">
    <source>
        <dbReference type="EMBL" id="PVY42444.1"/>
    </source>
</evidence>
<evidence type="ECO:0008006" key="3">
    <source>
        <dbReference type="Google" id="ProtNLM"/>
    </source>
</evidence>
<accession>A0A2U1B184</accession>
<dbReference type="Proteomes" id="UP000245466">
    <property type="component" value="Unassembled WGS sequence"/>
</dbReference>
<gene>
    <name evidence="1" type="ORF">C8E01_103314</name>
</gene>
<keyword evidence="2" id="KW-1185">Reference proteome</keyword>
<name>A0A2U1B184_9BACT</name>
<dbReference type="SUPFAM" id="SSF103515">
    <property type="entry name" value="Autotransporter"/>
    <property type="match status" value="1"/>
</dbReference>
<sequence>MLQRTFTLIVALFLISICALRAQENESSLIRAKIKHGSLLLGGNLQGSYQLTSNELNRTGQEVTGRRIDFNLRSKNGYFVLEDFVVGLDLSVLHQSNKMTDVSDGVSSEPRRETFVMAGPFLRYYMLNGVFSELTLLAGLHNFNDVNQKYKALEGGVGLGYAFFLNKQFSLEPVLSVRYFRKVDRNGRAYSEFGPMIGFGLQAYLLRQKSHVIKRAL</sequence>
<reference evidence="1 2" key="1">
    <citation type="submission" date="2018-04" db="EMBL/GenBank/DDBJ databases">
        <title>Genomic Encyclopedia of Type Strains, Phase IV (KMG-IV): sequencing the most valuable type-strain genomes for metagenomic binning, comparative biology and taxonomic classification.</title>
        <authorList>
            <person name="Goeker M."/>
        </authorList>
    </citation>
    <scope>NUCLEOTIDE SEQUENCE [LARGE SCALE GENOMIC DNA]</scope>
    <source>
        <strain evidence="1 2">DSM 100231</strain>
    </source>
</reference>
<protein>
    <recommendedName>
        <fullName evidence="3">Outer membrane protein with beta-barrel domain</fullName>
    </recommendedName>
</protein>
<proteinExistence type="predicted"/>
<organism evidence="1 2">
    <name type="scientific">Pontibacter virosus</name>
    <dbReference type="NCBI Taxonomy" id="1765052"/>
    <lineage>
        <taxon>Bacteria</taxon>
        <taxon>Pseudomonadati</taxon>
        <taxon>Bacteroidota</taxon>
        <taxon>Cytophagia</taxon>
        <taxon>Cytophagales</taxon>
        <taxon>Hymenobacteraceae</taxon>
        <taxon>Pontibacter</taxon>
    </lineage>
</organism>
<dbReference type="AlphaFoldDB" id="A0A2U1B184"/>